<dbReference type="CDD" id="cd08010">
    <property type="entry name" value="MltG_like"/>
    <property type="match status" value="1"/>
</dbReference>
<comment type="function">
    <text evidence="7">Functions as a peptidoglycan terminase that cleaves nascent peptidoglycan strands endolytically to terminate their elongation.</text>
</comment>
<sequence>MNNRKDDHLKLIFWILLGLLIVYGTIYLASVLVPRQAEKDFGRADPGLEYIQRFIYSARLELHKDDLLQAKDTQGEEIIFNIPYGQSASQIATSLAHQGLIRSAESFINLLVYAGMDQKIQAGIYRLSPAMNGFTIANHIVDSNPEDVAFSFLAGWRAEEIAALLPFSGLEVSEAEFLSAVQHPSDEALGYESLEGYLYPDEYQLLRSAHAVDLIKAFVGHFYNQLPQGYEDLLAAKGLTLKEAVILASLVQKEMVVDSEGPQIAGVFLNRLAAGMPLQSDPTVQYALGYDEGSGSWWKNPLSAADLAVDSPYNTYIHAGLPPAPICNPSLTALMAVLNASDSPYLYFRAACDGSAMHVFSETYEEHLSAACE</sequence>
<dbReference type="Proteomes" id="UP000256388">
    <property type="component" value="Unassembled WGS sequence"/>
</dbReference>
<keyword evidence="6 7" id="KW-0961">Cell wall biogenesis/degradation</keyword>
<accession>A0A347ZTX4</accession>
<dbReference type="EC" id="4.2.2.29" evidence="7"/>
<dbReference type="EMBL" id="QUMS01000001">
    <property type="protein sequence ID" value="REG10662.1"/>
    <property type="molecule type" value="Genomic_DNA"/>
</dbReference>
<evidence type="ECO:0000256" key="6">
    <source>
        <dbReference type="ARBA" id="ARBA00023316"/>
    </source>
</evidence>
<evidence type="ECO:0000256" key="4">
    <source>
        <dbReference type="ARBA" id="ARBA00023136"/>
    </source>
</evidence>
<proteinExistence type="inferred from homology"/>
<evidence type="ECO:0000256" key="5">
    <source>
        <dbReference type="ARBA" id="ARBA00023239"/>
    </source>
</evidence>
<dbReference type="Pfam" id="PF02618">
    <property type="entry name" value="YceG"/>
    <property type="match status" value="1"/>
</dbReference>
<dbReference type="PANTHER" id="PTHR30518">
    <property type="entry name" value="ENDOLYTIC MUREIN TRANSGLYCOSYLASE"/>
    <property type="match status" value="1"/>
</dbReference>
<keyword evidence="4 7" id="KW-0472">Membrane</keyword>
<keyword evidence="9" id="KW-1185">Reference proteome</keyword>
<dbReference type="HAMAP" id="MF_02065">
    <property type="entry name" value="MltG"/>
    <property type="match status" value="1"/>
</dbReference>
<comment type="similarity">
    <text evidence="7">Belongs to the transglycosylase MltG family.</text>
</comment>
<feature type="site" description="Important for catalytic activity" evidence="7">
    <location>
        <position position="254"/>
    </location>
</feature>
<dbReference type="NCBIfam" id="TIGR00247">
    <property type="entry name" value="endolytic transglycosylase MltG"/>
    <property type="match status" value="1"/>
</dbReference>
<evidence type="ECO:0000313" key="8">
    <source>
        <dbReference type="EMBL" id="REG10662.1"/>
    </source>
</evidence>
<dbReference type="Gene3D" id="3.30.1490.480">
    <property type="entry name" value="Endolytic murein transglycosylase"/>
    <property type="match status" value="1"/>
</dbReference>
<dbReference type="InterPro" id="IPR003770">
    <property type="entry name" value="MLTG-like"/>
</dbReference>
<evidence type="ECO:0000256" key="2">
    <source>
        <dbReference type="ARBA" id="ARBA00022692"/>
    </source>
</evidence>
<dbReference type="GO" id="GO:0008932">
    <property type="term" value="F:lytic endotransglycosylase activity"/>
    <property type="evidence" value="ECO:0007669"/>
    <property type="project" value="UniProtKB-UniRule"/>
</dbReference>
<gene>
    <name evidence="7" type="primary">mltG</name>
    <name evidence="8" type="ORF">DFR64_0521</name>
</gene>
<dbReference type="RefSeq" id="WP_116223829.1">
    <property type="nucleotide sequence ID" value="NZ_AP018437.1"/>
</dbReference>
<dbReference type="OrthoDB" id="9814591at2"/>
<reference evidence="8 9" key="1">
    <citation type="submission" date="2018-08" db="EMBL/GenBank/DDBJ databases">
        <title>Genomic Encyclopedia of Type Strains, Phase IV (KMG-IV): sequencing the most valuable type-strain genomes for metagenomic binning, comparative biology and taxonomic classification.</title>
        <authorList>
            <person name="Goeker M."/>
        </authorList>
    </citation>
    <scope>NUCLEOTIDE SEQUENCE [LARGE SCALE GENOMIC DNA]</scope>
    <source>
        <strain evidence="8 9">DSM 23923</strain>
    </source>
</reference>
<dbReference type="PANTHER" id="PTHR30518:SF2">
    <property type="entry name" value="ENDOLYTIC MUREIN TRANSGLYCOSYLASE"/>
    <property type="match status" value="1"/>
</dbReference>
<evidence type="ECO:0000313" key="9">
    <source>
        <dbReference type="Proteomes" id="UP000256388"/>
    </source>
</evidence>
<keyword evidence="2 7" id="KW-0812">Transmembrane</keyword>
<comment type="catalytic activity">
    <reaction evidence="7">
        <text>a peptidoglycan chain = a peptidoglycan chain with N-acetyl-1,6-anhydromuramyl-[peptide] at the reducing end + a peptidoglycan chain with N-acetylglucosamine at the non-reducing end.</text>
        <dbReference type="EC" id="4.2.2.29"/>
    </reaction>
</comment>
<feature type="transmembrane region" description="Helical" evidence="7">
    <location>
        <begin position="12"/>
        <end position="33"/>
    </location>
</feature>
<comment type="caution">
    <text evidence="8">The sequence shown here is derived from an EMBL/GenBank/DDBJ whole genome shotgun (WGS) entry which is preliminary data.</text>
</comment>
<name>A0A347ZTX4_9CHLR</name>
<keyword evidence="3 7" id="KW-1133">Transmembrane helix</keyword>
<keyword evidence="1 7" id="KW-1003">Cell membrane</keyword>
<organism evidence="8 9">
    <name type="scientific">Pelolinea submarina</name>
    <dbReference type="NCBI Taxonomy" id="913107"/>
    <lineage>
        <taxon>Bacteria</taxon>
        <taxon>Bacillati</taxon>
        <taxon>Chloroflexota</taxon>
        <taxon>Anaerolineae</taxon>
        <taxon>Anaerolineales</taxon>
        <taxon>Anaerolineaceae</taxon>
        <taxon>Pelolinea</taxon>
    </lineage>
</organism>
<dbReference type="AlphaFoldDB" id="A0A347ZTX4"/>
<dbReference type="GO" id="GO:0071555">
    <property type="term" value="P:cell wall organization"/>
    <property type="evidence" value="ECO:0007669"/>
    <property type="project" value="UniProtKB-KW"/>
</dbReference>
<comment type="subcellular location">
    <subcellularLocation>
        <location evidence="7">Cell membrane</location>
        <topology evidence="7">Single-pass membrane protein</topology>
    </subcellularLocation>
</comment>
<keyword evidence="5 7" id="KW-0456">Lyase</keyword>
<evidence type="ECO:0000256" key="3">
    <source>
        <dbReference type="ARBA" id="ARBA00022989"/>
    </source>
</evidence>
<evidence type="ECO:0000256" key="1">
    <source>
        <dbReference type="ARBA" id="ARBA00022475"/>
    </source>
</evidence>
<dbReference type="Gene3D" id="3.30.160.60">
    <property type="entry name" value="Classic Zinc Finger"/>
    <property type="match status" value="1"/>
</dbReference>
<evidence type="ECO:0000256" key="7">
    <source>
        <dbReference type="HAMAP-Rule" id="MF_02065"/>
    </source>
</evidence>
<dbReference type="GO" id="GO:0009252">
    <property type="term" value="P:peptidoglycan biosynthetic process"/>
    <property type="evidence" value="ECO:0007669"/>
    <property type="project" value="UniProtKB-UniRule"/>
</dbReference>
<protein>
    <recommendedName>
        <fullName evidence="7">Endolytic murein transglycosylase</fullName>
        <ecNumber evidence="7">4.2.2.29</ecNumber>
    </recommendedName>
    <alternativeName>
        <fullName evidence="7">Peptidoglycan lytic transglycosylase</fullName>
    </alternativeName>
    <alternativeName>
        <fullName evidence="7">Peptidoglycan polymerization terminase</fullName>
    </alternativeName>
</protein>
<dbReference type="GO" id="GO:0005886">
    <property type="term" value="C:plasma membrane"/>
    <property type="evidence" value="ECO:0007669"/>
    <property type="project" value="UniProtKB-SubCell"/>
</dbReference>